<organism evidence="1 2">
    <name type="scientific">Candidatus Scalindua brodae</name>
    <dbReference type="NCBI Taxonomy" id="237368"/>
    <lineage>
        <taxon>Bacteria</taxon>
        <taxon>Pseudomonadati</taxon>
        <taxon>Planctomycetota</taxon>
        <taxon>Candidatus Brocadiia</taxon>
        <taxon>Candidatus Brocadiales</taxon>
        <taxon>Candidatus Scalinduaceae</taxon>
        <taxon>Candidatus Scalindua</taxon>
    </lineage>
</organism>
<comment type="caution">
    <text evidence="1">The sequence shown here is derived from an EMBL/GenBank/DDBJ whole genome shotgun (WGS) entry which is preliminary data.</text>
</comment>
<dbReference type="Proteomes" id="UP000030652">
    <property type="component" value="Unassembled WGS sequence"/>
</dbReference>
<name>A0A0B0ENQ3_9BACT</name>
<reference evidence="1 2" key="1">
    <citation type="submission" date="2014-10" db="EMBL/GenBank/DDBJ databases">
        <title>Draft genome of anammox bacterium scalindua brodae, obtained using differential coverage binning of sequence data from two enrichment reactors.</title>
        <authorList>
            <person name="Speth D.R."/>
            <person name="Russ L."/>
            <person name="Kartal B."/>
            <person name="Op den Camp H.J."/>
            <person name="Dutilh B.E."/>
            <person name="Jetten M.S."/>
        </authorList>
    </citation>
    <scope>NUCLEOTIDE SEQUENCE [LARGE SCALE GENOMIC DNA]</scope>
    <source>
        <strain evidence="1">RU1</strain>
    </source>
</reference>
<protein>
    <submittedName>
        <fullName evidence="1">Uncharacterized protein</fullName>
    </submittedName>
</protein>
<evidence type="ECO:0000313" key="2">
    <source>
        <dbReference type="Proteomes" id="UP000030652"/>
    </source>
</evidence>
<gene>
    <name evidence="1" type="ORF">SCABRO_01516</name>
</gene>
<feature type="non-terminal residue" evidence="1">
    <location>
        <position position="31"/>
    </location>
</feature>
<accession>A0A0B0ENQ3</accession>
<dbReference type="AlphaFoldDB" id="A0A0B0ENQ3"/>
<dbReference type="EMBL" id="JRYO01000096">
    <property type="protein sequence ID" value="KHE92723.1"/>
    <property type="molecule type" value="Genomic_DNA"/>
</dbReference>
<sequence>MIDQEAGILDACQSKEEIDKKIKSLSKDKFR</sequence>
<proteinExistence type="predicted"/>
<evidence type="ECO:0000313" key="1">
    <source>
        <dbReference type="EMBL" id="KHE92723.1"/>
    </source>
</evidence>